<dbReference type="InterPro" id="IPR041657">
    <property type="entry name" value="HTH_17"/>
</dbReference>
<dbReference type="EMBL" id="CADCWM010000516">
    <property type="protein sequence ID" value="CAA9565713.1"/>
    <property type="molecule type" value="Genomic_DNA"/>
</dbReference>
<dbReference type="GO" id="GO:0003677">
    <property type="term" value="F:DNA binding"/>
    <property type="evidence" value="ECO:0007669"/>
    <property type="project" value="InterPro"/>
</dbReference>
<dbReference type="InterPro" id="IPR010093">
    <property type="entry name" value="SinI_DNA-bd"/>
</dbReference>
<accession>A0A6J4V074</accession>
<evidence type="ECO:0000313" key="2">
    <source>
        <dbReference type="EMBL" id="CAA9565713.1"/>
    </source>
</evidence>
<evidence type="ECO:0000259" key="1">
    <source>
        <dbReference type="Pfam" id="PF12728"/>
    </source>
</evidence>
<name>A0A6J4V074_9BACT</name>
<gene>
    <name evidence="2" type="ORF">AVDCRST_MAG88-1871</name>
</gene>
<protein>
    <recommendedName>
        <fullName evidence="1">Helix-turn-helix domain-containing protein</fullName>
    </recommendedName>
</protein>
<dbReference type="NCBIfam" id="TIGR01764">
    <property type="entry name" value="excise"/>
    <property type="match status" value="1"/>
</dbReference>
<sequence length="123" mass="13481">MALGPYWVQNSGPVWTHRVVRAQLGGGYSALSRDIGGDALTDWRRAMEQLRLTPEPEERTAPEPAFLTIAEAARRVRCCERTIRRAIDSGALRAGKVGGARGSRGGYRIRPADLEAWVYGDAS</sequence>
<proteinExistence type="predicted"/>
<reference evidence="2" key="1">
    <citation type="submission" date="2020-02" db="EMBL/GenBank/DDBJ databases">
        <authorList>
            <person name="Meier V. D."/>
        </authorList>
    </citation>
    <scope>NUCLEOTIDE SEQUENCE</scope>
    <source>
        <strain evidence="2">AVDCRST_MAG88</strain>
    </source>
</reference>
<dbReference type="Pfam" id="PF12728">
    <property type="entry name" value="HTH_17"/>
    <property type="match status" value="1"/>
</dbReference>
<organism evidence="2">
    <name type="scientific">uncultured Thermomicrobiales bacterium</name>
    <dbReference type="NCBI Taxonomy" id="1645740"/>
    <lineage>
        <taxon>Bacteria</taxon>
        <taxon>Pseudomonadati</taxon>
        <taxon>Thermomicrobiota</taxon>
        <taxon>Thermomicrobia</taxon>
        <taxon>Thermomicrobiales</taxon>
        <taxon>environmental samples</taxon>
    </lineage>
</organism>
<dbReference type="AlphaFoldDB" id="A0A6J4V074"/>
<feature type="domain" description="Helix-turn-helix" evidence="1">
    <location>
        <begin position="66"/>
        <end position="118"/>
    </location>
</feature>